<feature type="region of interest" description="Disordered" evidence="1">
    <location>
        <begin position="33"/>
        <end position="83"/>
    </location>
</feature>
<keyword evidence="3" id="KW-1185">Reference proteome</keyword>
<sequence>MTLFPEAVQASGDAIRDIDGDELFGVPAPGRDVVLLRNPSDRGGPGDRREQQSRIPPLYSSVSIPPLPVLNQPNGGLKRTEVL</sequence>
<dbReference type="AlphaFoldDB" id="A0AAD6PPG2"/>
<evidence type="ECO:0000256" key="1">
    <source>
        <dbReference type="SAM" id="MobiDB-lite"/>
    </source>
</evidence>
<dbReference type="Proteomes" id="UP001164929">
    <property type="component" value="Chromosome 19"/>
</dbReference>
<protein>
    <submittedName>
        <fullName evidence="2">Uncharacterized protein</fullName>
    </submittedName>
</protein>
<evidence type="ECO:0000313" key="3">
    <source>
        <dbReference type="Proteomes" id="UP001164929"/>
    </source>
</evidence>
<comment type="caution">
    <text evidence="2">The sequence shown here is derived from an EMBL/GenBank/DDBJ whole genome shotgun (WGS) entry which is preliminary data.</text>
</comment>
<accession>A0AAD6PPG2</accession>
<reference evidence="2" key="1">
    <citation type="journal article" date="2023" name="Mol. Ecol. Resour.">
        <title>Chromosome-level genome assembly of a triploid poplar Populus alba 'Berolinensis'.</title>
        <authorList>
            <person name="Chen S."/>
            <person name="Yu Y."/>
            <person name="Wang X."/>
            <person name="Wang S."/>
            <person name="Zhang T."/>
            <person name="Zhou Y."/>
            <person name="He R."/>
            <person name="Meng N."/>
            <person name="Wang Y."/>
            <person name="Liu W."/>
            <person name="Liu Z."/>
            <person name="Liu J."/>
            <person name="Guo Q."/>
            <person name="Huang H."/>
            <person name="Sederoff R.R."/>
            <person name="Wang G."/>
            <person name="Qu G."/>
            <person name="Chen S."/>
        </authorList>
    </citation>
    <scope>NUCLEOTIDE SEQUENCE</scope>
    <source>
        <strain evidence="2">SC-2020</strain>
    </source>
</reference>
<proteinExistence type="predicted"/>
<evidence type="ECO:0000313" key="2">
    <source>
        <dbReference type="EMBL" id="KAJ6952569.1"/>
    </source>
</evidence>
<name>A0AAD6PPG2_9ROSI</name>
<organism evidence="2 3">
    <name type="scientific">Populus alba x Populus x berolinensis</name>
    <dbReference type="NCBI Taxonomy" id="444605"/>
    <lineage>
        <taxon>Eukaryota</taxon>
        <taxon>Viridiplantae</taxon>
        <taxon>Streptophyta</taxon>
        <taxon>Embryophyta</taxon>
        <taxon>Tracheophyta</taxon>
        <taxon>Spermatophyta</taxon>
        <taxon>Magnoliopsida</taxon>
        <taxon>eudicotyledons</taxon>
        <taxon>Gunneridae</taxon>
        <taxon>Pentapetalae</taxon>
        <taxon>rosids</taxon>
        <taxon>fabids</taxon>
        <taxon>Malpighiales</taxon>
        <taxon>Salicaceae</taxon>
        <taxon>Saliceae</taxon>
        <taxon>Populus</taxon>
    </lineage>
</organism>
<dbReference type="EMBL" id="JAQIZT010000019">
    <property type="protein sequence ID" value="KAJ6952569.1"/>
    <property type="molecule type" value="Genomic_DNA"/>
</dbReference>
<gene>
    <name evidence="2" type="ORF">NC653_041639</name>
</gene>